<dbReference type="Pfam" id="PF05227">
    <property type="entry name" value="CHASE3"/>
    <property type="match status" value="1"/>
</dbReference>
<evidence type="ECO:0000259" key="1">
    <source>
        <dbReference type="Pfam" id="PF05227"/>
    </source>
</evidence>
<dbReference type="InterPro" id="IPR007891">
    <property type="entry name" value="CHASE3"/>
</dbReference>
<evidence type="ECO:0000313" key="3">
    <source>
        <dbReference type="Proteomes" id="UP000186143"/>
    </source>
</evidence>
<sequence length="231" mass="26089">MPASTSSLLATLADWRRRFLTPETLMRLLPASVILAAGIVLNIRTHDLLSDHRDLVVHTHEVIEMSKDVLIGLDDAETGQRGYLLSSDTAYLKPYVHARERLAWMAPKLKEMVSDNPDQTARADQLQALINLKLAELAHAITVHDEQGVQAAILVERDSMRTARMDEIRQVIGEMTESEKTLLSARKTEVDHDEERVRLVAISVALLSLVSRWCVEIWLGRRKRQEELGTV</sequence>
<name>A0A1Q9AM63_9HYPH</name>
<dbReference type="CDD" id="cd19410">
    <property type="entry name" value="HK9-like_sensor"/>
    <property type="match status" value="1"/>
</dbReference>
<organism evidence="2 3">
    <name type="scientific">Xaviernesmea rhizosphaerae</name>
    <dbReference type="NCBI Taxonomy" id="1672749"/>
    <lineage>
        <taxon>Bacteria</taxon>
        <taxon>Pseudomonadati</taxon>
        <taxon>Pseudomonadota</taxon>
        <taxon>Alphaproteobacteria</taxon>
        <taxon>Hyphomicrobiales</taxon>
        <taxon>Rhizobiaceae</taxon>
        <taxon>Rhizobium/Agrobacterium group</taxon>
        <taxon>Xaviernesmea</taxon>
    </lineage>
</organism>
<feature type="domain" description="CHASE3" evidence="1">
    <location>
        <begin position="54"/>
        <end position="188"/>
    </location>
</feature>
<dbReference type="AlphaFoldDB" id="A0A1Q9AM63"/>
<dbReference type="STRING" id="1672749.BJF92_10095"/>
<dbReference type="Proteomes" id="UP000186143">
    <property type="component" value="Unassembled WGS sequence"/>
</dbReference>
<reference evidence="2 3" key="1">
    <citation type="submission" date="2016-09" db="EMBL/GenBank/DDBJ databases">
        <title>Rhizobium sp. nov., a novel species isolated from the rice rhizosphere.</title>
        <authorList>
            <person name="Zhao J."/>
            <person name="Zhang X."/>
        </authorList>
    </citation>
    <scope>NUCLEOTIDE SEQUENCE [LARGE SCALE GENOMIC DNA]</scope>
    <source>
        <strain evidence="2 3">MH17</strain>
    </source>
</reference>
<dbReference type="EMBL" id="MKIO01000021">
    <property type="protein sequence ID" value="OLP56462.1"/>
    <property type="molecule type" value="Genomic_DNA"/>
</dbReference>
<dbReference type="OrthoDB" id="9808408at2"/>
<proteinExistence type="predicted"/>
<dbReference type="RefSeq" id="WP_075633478.1">
    <property type="nucleotide sequence ID" value="NZ_MKIO01000021.1"/>
</dbReference>
<comment type="caution">
    <text evidence="2">The sequence shown here is derived from an EMBL/GenBank/DDBJ whole genome shotgun (WGS) entry which is preliminary data.</text>
</comment>
<accession>A0A1Q9AM63</accession>
<evidence type="ECO:0000313" key="2">
    <source>
        <dbReference type="EMBL" id="OLP56462.1"/>
    </source>
</evidence>
<gene>
    <name evidence="2" type="ORF">BJF92_10095</name>
</gene>
<protein>
    <recommendedName>
        <fullName evidence="1">CHASE3 domain-containing protein</fullName>
    </recommendedName>
</protein>